<sequence length="73" mass="8417">MIIGFPKNDEVLQIQPRNSRIINKHSKRKYFSSTTHFGSNESDLILACLMNQVTILSQIFIQASQCRLTTEFN</sequence>
<accession>A0A2P6RTZ0</accession>
<proteinExistence type="predicted"/>
<gene>
    <name evidence="1" type="ORF">RchiOBHm_Chr2g0127061</name>
</gene>
<dbReference type="Gramene" id="PRQ49896">
    <property type="protein sequence ID" value="PRQ49896"/>
    <property type="gene ID" value="RchiOBHm_Chr2g0127061"/>
</dbReference>
<evidence type="ECO:0000313" key="2">
    <source>
        <dbReference type="Proteomes" id="UP000238479"/>
    </source>
</evidence>
<dbReference type="EMBL" id="PDCK01000040">
    <property type="protein sequence ID" value="PRQ49896.1"/>
    <property type="molecule type" value="Genomic_DNA"/>
</dbReference>
<protein>
    <submittedName>
        <fullName evidence="1">Uncharacterized protein</fullName>
    </submittedName>
</protein>
<comment type="caution">
    <text evidence="1">The sequence shown here is derived from an EMBL/GenBank/DDBJ whole genome shotgun (WGS) entry which is preliminary data.</text>
</comment>
<reference evidence="1 2" key="1">
    <citation type="journal article" date="2018" name="Nat. Genet.">
        <title>The Rosa genome provides new insights in the design of modern roses.</title>
        <authorList>
            <person name="Bendahmane M."/>
        </authorList>
    </citation>
    <scope>NUCLEOTIDE SEQUENCE [LARGE SCALE GENOMIC DNA]</scope>
    <source>
        <strain evidence="2">cv. Old Blush</strain>
    </source>
</reference>
<evidence type="ECO:0000313" key="1">
    <source>
        <dbReference type="EMBL" id="PRQ49896.1"/>
    </source>
</evidence>
<dbReference type="AlphaFoldDB" id="A0A2P6RTZ0"/>
<name>A0A2P6RTZ0_ROSCH</name>
<keyword evidence="2" id="KW-1185">Reference proteome</keyword>
<organism evidence="1 2">
    <name type="scientific">Rosa chinensis</name>
    <name type="common">China rose</name>
    <dbReference type="NCBI Taxonomy" id="74649"/>
    <lineage>
        <taxon>Eukaryota</taxon>
        <taxon>Viridiplantae</taxon>
        <taxon>Streptophyta</taxon>
        <taxon>Embryophyta</taxon>
        <taxon>Tracheophyta</taxon>
        <taxon>Spermatophyta</taxon>
        <taxon>Magnoliopsida</taxon>
        <taxon>eudicotyledons</taxon>
        <taxon>Gunneridae</taxon>
        <taxon>Pentapetalae</taxon>
        <taxon>rosids</taxon>
        <taxon>fabids</taxon>
        <taxon>Rosales</taxon>
        <taxon>Rosaceae</taxon>
        <taxon>Rosoideae</taxon>
        <taxon>Rosoideae incertae sedis</taxon>
        <taxon>Rosa</taxon>
    </lineage>
</organism>
<dbReference type="Proteomes" id="UP000238479">
    <property type="component" value="Chromosome 2"/>
</dbReference>